<dbReference type="PROSITE" id="PS00075">
    <property type="entry name" value="DHFR_1"/>
    <property type="match status" value="1"/>
</dbReference>
<evidence type="ECO:0000256" key="2">
    <source>
        <dbReference type="ARBA" id="ARBA00012856"/>
    </source>
</evidence>
<dbReference type="CDD" id="cd00209">
    <property type="entry name" value="DHFR"/>
    <property type="match status" value="1"/>
</dbReference>
<dbReference type="GO" id="GO:0046655">
    <property type="term" value="P:folic acid metabolic process"/>
    <property type="evidence" value="ECO:0007669"/>
    <property type="project" value="TreeGrafter"/>
</dbReference>
<dbReference type="PANTHER" id="PTHR48069:SF3">
    <property type="entry name" value="DIHYDROFOLATE REDUCTASE"/>
    <property type="match status" value="1"/>
</dbReference>
<dbReference type="EC" id="1.5.1.3" evidence="2"/>
<evidence type="ECO:0000256" key="5">
    <source>
        <dbReference type="ARBA" id="ARBA00023002"/>
    </source>
</evidence>
<protein>
    <recommendedName>
        <fullName evidence="2">dihydrofolate reductase</fullName>
        <ecNumber evidence="2">1.5.1.3</ecNumber>
    </recommendedName>
</protein>
<dbReference type="SUPFAM" id="SSF53597">
    <property type="entry name" value="Dihydrofolate reductase-like"/>
    <property type="match status" value="1"/>
</dbReference>
<reference evidence="8" key="1">
    <citation type="journal article" date="2021" name="Proc. Natl. Acad. Sci. U.S.A.">
        <title>A Catalog of Tens of Thousands of Viruses from Human Metagenomes Reveals Hidden Associations with Chronic Diseases.</title>
        <authorList>
            <person name="Tisza M.J."/>
            <person name="Buck C.B."/>
        </authorList>
    </citation>
    <scope>NUCLEOTIDE SEQUENCE</scope>
    <source>
        <strain evidence="8">CtmpG14</strain>
    </source>
</reference>
<dbReference type="PANTHER" id="PTHR48069">
    <property type="entry name" value="DIHYDROFOLATE REDUCTASE"/>
    <property type="match status" value="1"/>
</dbReference>
<evidence type="ECO:0000256" key="1">
    <source>
        <dbReference type="ARBA" id="ARBA00004903"/>
    </source>
</evidence>
<dbReference type="GO" id="GO:0046452">
    <property type="term" value="P:dihydrofolate metabolic process"/>
    <property type="evidence" value="ECO:0007669"/>
    <property type="project" value="TreeGrafter"/>
</dbReference>
<comment type="similarity">
    <text evidence="6">Belongs to the dihydrofolate reductase family.</text>
</comment>
<dbReference type="GO" id="GO:0046654">
    <property type="term" value="P:tetrahydrofolate biosynthetic process"/>
    <property type="evidence" value="ECO:0007669"/>
    <property type="project" value="InterPro"/>
</dbReference>
<evidence type="ECO:0000259" key="7">
    <source>
        <dbReference type="PROSITE" id="PS51330"/>
    </source>
</evidence>
<comment type="pathway">
    <text evidence="1">Cofactor biosynthesis; tetrahydrofolate biosynthesis; 5,6,7,8-tetrahydrofolate from 7,8-dihydrofolate: step 1/1.</text>
</comment>
<dbReference type="GO" id="GO:0006730">
    <property type="term" value="P:one-carbon metabolic process"/>
    <property type="evidence" value="ECO:0007669"/>
    <property type="project" value="UniProtKB-KW"/>
</dbReference>
<dbReference type="GO" id="GO:0004146">
    <property type="term" value="F:dihydrofolate reductase activity"/>
    <property type="evidence" value="ECO:0007669"/>
    <property type="project" value="UniProtKB-EC"/>
</dbReference>
<sequence length="166" mass="19052">MPNPFVNLIVARSRNGVIGKDGKLPWRLPEDLKFFKAKTLGHHVVMGRHTWESIGQKALPERSNIVLTSNSDYKAKNAFVSSSLEDVLGRLNSDETVFIIGGAELYKHALPYVKRAWITEIDADFEGDTTFDALDENEWKLVWVEEHPKTEERPFGFKFQCFERVK</sequence>
<dbReference type="InterPro" id="IPR024072">
    <property type="entry name" value="DHFR-like_dom_sf"/>
</dbReference>
<dbReference type="GO" id="GO:0043168">
    <property type="term" value="F:anion binding"/>
    <property type="evidence" value="ECO:0007669"/>
    <property type="project" value="UniProtKB-ARBA"/>
</dbReference>
<keyword evidence="5" id="KW-0560">Oxidoreductase</keyword>
<dbReference type="InterPro" id="IPR012259">
    <property type="entry name" value="DHFR"/>
</dbReference>
<organism evidence="8">
    <name type="scientific">Siphoviridae sp. ctmpG14</name>
    <dbReference type="NCBI Taxonomy" id="2825654"/>
    <lineage>
        <taxon>Viruses</taxon>
        <taxon>Duplodnaviria</taxon>
        <taxon>Heunggongvirae</taxon>
        <taxon>Uroviricota</taxon>
        <taxon>Caudoviricetes</taxon>
    </lineage>
</organism>
<dbReference type="FunFam" id="3.40.430.10:FF:000001">
    <property type="entry name" value="Dihydrofolate reductase"/>
    <property type="match status" value="1"/>
</dbReference>
<name>A0A8S5PAJ1_9CAUD</name>
<dbReference type="Gene3D" id="3.40.430.10">
    <property type="entry name" value="Dihydrofolate Reductase, subunit A"/>
    <property type="match status" value="1"/>
</dbReference>
<keyword evidence="4" id="KW-0521">NADP</keyword>
<evidence type="ECO:0000313" key="8">
    <source>
        <dbReference type="EMBL" id="DAE04094.1"/>
    </source>
</evidence>
<dbReference type="Pfam" id="PF00186">
    <property type="entry name" value="DHFR_1"/>
    <property type="match status" value="1"/>
</dbReference>
<evidence type="ECO:0000256" key="3">
    <source>
        <dbReference type="ARBA" id="ARBA00022563"/>
    </source>
</evidence>
<proteinExistence type="inferred from homology"/>
<dbReference type="InterPro" id="IPR001796">
    <property type="entry name" value="DHFR_dom"/>
</dbReference>
<dbReference type="PROSITE" id="PS51330">
    <property type="entry name" value="DHFR_2"/>
    <property type="match status" value="1"/>
</dbReference>
<evidence type="ECO:0000256" key="6">
    <source>
        <dbReference type="RuleBase" id="RU004474"/>
    </source>
</evidence>
<dbReference type="PIRSF" id="PIRSF000194">
    <property type="entry name" value="DHFR"/>
    <property type="match status" value="1"/>
</dbReference>
<accession>A0A8S5PAJ1</accession>
<dbReference type="InterPro" id="IPR017925">
    <property type="entry name" value="DHFR_CS"/>
</dbReference>
<dbReference type="GO" id="GO:0050661">
    <property type="term" value="F:NADP binding"/>
    <property type="evidence" value="ECO:0007669"/>
    <property type="project" value="InterPro"/>
</dbReference>
<evidence type="ECO:0000256" key="4">
    <source>
        <dbReference type="ARBA" id="ARBA00022857"/>
    </source>
</evidence>
<keyword evidence="3" id="KW-0554">One-carbon metabolism</keyword>
<feature type="domain" description="DHFR" evidence="7">
    <location>
        <begin position="5"/>
        <end position="164"/>
    </location>
</feature>
<dbReference type="EMBL" id="BK015384">
    <property type="protein sequence ID" value="DAE04094.1"/>
    <property type="molecule type" value="Genomic_DNA"/>
</dbReference>
<dbReference type="PRINTS" id="PR00070">
    <property type="entry name" value="DHFR"/>
</dbReference>